<dbReference type="EMBL" id="AOMT01000023">
    <property type="protein sequence ID" value="KDN25069.1"/>
    <property type="molecule type" value="Genomic_DNA"/>
</dbReference>
<protein>
    <submittedName>
        <fullName evidence="2">Uncharacterized protein</fullName>
    </submittedName>
</protein>
<keyword evidence="1" id="KW-0472">Membrane</keyword>
<dbReference type="AlphaFoldDB" id="A0A066ULM7"/>
<proteinExistence type="predicted"/>
<evidence type="ECO:0000313" key="2">
    <source>
        <dbReference type="EMBL" id="KDN25069.1"/>
    </source>
</evidence>
<organism evidence="2 3">
    <name type="scientific">Moraxella bovoculi 237</name>
    <dbReference type="NCBI Taxonomy" id="743974"/>
    <lineage>
        <taxon>Bacteria</taxon>
        <taxon>Pseudomonadati</taxon>
        <taxon>Pseudomonadota</taxon>
        <taxon>Gammaproteobacteria</taxon>
        <taxon>Moraxellales</taxon>
        <taxon>Moraxellaceae</taxon>
        <taxon>Moraxella</taxon>
    </lineage>
</organism>
<sequence length="153" mass="16885">MQVLDDGVSITLTGKDSDPLFLWASGMLVFALIVAVICFTMPVPYAIGSVAIWAVLMYFFNQRKHATKTQKRYARGVLIAKNRHLTINGMGMLLSDDVRIDVNGDSLVVSDRGVTHRFLGFEDEREIAIAKAVLMGQKVARRNANITLNEGGE</sequence>
<feature type="transmembrane region" description="Helical" evidence="1">
    <location>
        <begin position="43"/>
        <end position="61"/>
    </location>
</feature>
<comment type="caution">
    <text evidence="2">The sequence shown here is derived from an EMBL/GenBank/DDBJ whole genome shotgun (WGS) entry which is preliminary data.</text>
</comment>
<keyword evidence="1" id="KW-1133">Transmembrane helix</keyword>
<keyword evidence="3" id="KW-1185">Reference proteome</keyword>
<feature type="transmembrane region" description="Helical" evidence="1">
    <location>
        <begin position="20"/>
        <end position="37"/>
    </location>
</feature>
<accession>A0A066ULM7</accession>
<gene>
    <name evidence="2" type="ORF">MBO_06017</name>
</gene>
<evidence type="ECO:0000313" key="3">
    <source>
        <dbReference type="Proteomes" id="UP000035860"/>
    </source>
</evidence>
<name>A0A066ULM7_9GAMM</name>
<dbReference type="Proteomes" id="UP000035860">
    <property type="component" value="Unassembled WGS sequence"/>
</dbReference>
<keyword evidence="1" id="KW-0812">Transmembrane</keyword>
<reference evidence="2 3" key="1">
    <citation type="journal article" date="2014" name="Genome Announc.">
        <title>Draft Genome Sequence of Moraxella bovoculi Strain 237T (ATCC BAA-1259T) Isolated from a Calf with Infectious Bovine Keratoconjunctivitis.</title>
        <authorList>
            <person name="Calcutt M.J."/>
            <person name="Foecking M.F."/>
            <person name="Martin N.T."/>
            <person name="Mhlanga-Mutangadura T."/>
            <person name="Reilly T.J."/>
        </authorList>
    </citation>
    <scope>NUCLEOTIDE SEQUENCE [LARGE SCALE GENOMIC DNA]</scope>
    <source>
        <strain evidence="2 3">237</strain>
    </source>
</reference>
<evidence type="ECO:0000256" key="1">
    <source>
        <dbReference type="SAM" id="Phobius"/>
    </source>
</evidence>
<dbReference type="eggNOG" id="ENOG502ZS4S">
    <property type="taxonomic scope" value="Bacteria"/>
</dbReference>